<sequence>MIRIETPEGWWLMGHRDHARLAAAFGHHWSTKDFPAPEPRKEVLTAITHHDDAWVERDSEPELTPEGRPSAFTKELVGTYDAFEEIDFYAYLKVRGQATEAQADANPYAAMLISMHTESLLTNGADLSTLTEEERVAHGEFIAGQQKRQKELLAEAIKRDPSLEPYSTPETLRRAFEFLQACDSFSLITCVAFPTSIPLQHLHPDESGARHEIKVIPLGDNCYRLEPYPLDEEKISLTVPARFVPGNTFENVEAFRSAFSVAQEEKITITLTK</sequence>
<dbReference type="Pfam" id="PF13030">
    <property type="entry name" value="DUF3891"/>
    <property type="match status" value="1"/>
</dbReference>
<organism evidence="1 2">
    <name type="scientific">Pelagicoccus albus</name>
    <dbReference type="NCBI Taxonomy" id="415222"/>
    <lineage>
        <taxon>Bacteria</taxon>
        <taxon>Pseudomonadati</taxon>
        <taxon>Verrucomicrobiota</taxon>
        <taxon>Opitutia</taxon>
        <taxon>Puniceicoccales</taxon>
        <taxon>Pelagicoccaceae</taxon>
        <taxon>Pelagicoccus</taxon>
    </lineage>
</organism>
<dbReference type="InterPro" id="IPR024992">
    <property type="entry name" value="DUF3891"/>
</dbReference>
<reference evidence="1 2" key="1">
    <citation type="submission" date="2020-07" db="EMBL/GenBank/DDBJ databases">
        <authorList>
            <person name="Feng X."/>
        </authorList>
    </citation>
    <scope>NUCLEOTIDE SEQUENCE [LARGE SCALE GENOMIC DNA]</scope>
    <source>
        <strain evidence="1 2">JCM23202</strain>
    </source>
</reference>
<dbReference type="RefSeq" id="WP_185661825.1">
    <property type="nucleotide sequence ID" value="NZ_CAWPOO010000013.1"/>
</dbReference>
<name>A0A7X1BBG3_9BACT</name>
<keyword evidence="2" id="KW-1185">Reference proteome</keyword>
<dbReference type="EMBL" id="JACHVC010000013">
    <property type="protein sequence ID" value="MBC2607963.1"/>
    <property type="molecule type" value="Genomic_DNA"/>
</dbReference>
<gene>
    <name evidence="1" type="ORF">H5P27_18050</name>
</gene>
<proteinExistence type="predicted"/>
<dbReference type="AlphaFoldDB" id="A0A7X1BBG3"/>
<comment type="caution">
    <text evidence="1">The sequence shown here is derived from an EMBL/GenBank/DDBJ whole genome shotgun (WGS) entry which is preliminary data.</text>
</comment>
<evidence type="ECO:0000313" key="2">
    <source>
        <dbReference type="Proteomes" id="UP000526501"/>
    </source>
</evidence>
<protein>
    <submittedName>
        <fullName evidence="1">DUF3891 family protein</fullName>
    </submittedName>
</protein>
<evidence type="ECO:0000313" key="1">
    <source>
        <dbReference type="EMBL" id="MBC2607963.1"/>
    </source>
</evidence>
<dbReference type="Proteomes" id="UP000526501">
    <property type="component" value="Unassembled WGS sequence"/>
</dbReference>
<accession>A0A7X1BBG3</accession>